<proteinExistence type="predicted"/>
<name>A0ABV6I059_9RHOB</name>
<comment type="caution">
    <text evidence="1">The sequence shown here is derived from an EMBL/GenBank/DDBJ whole genome shotgun (WGS) entry which is preliminary data.</text>
</comment>
<dbReference type="EMBL" id="JBHLWE010000008">
    <property type="protein sequence ID" value="MFC0339602.1"/>
    <property type="molecule type" value="Genomic_DNA"/>
</dbReference>
<accession>A0ABV6I059</accession>
<reference evidence="1 2" key="1">
    <citation type="submission" date="2024-09" db="EMBL/GenBank/DDBJ databases">
        <authorList>
            <person name="Sun Q."/>
            <person name="Mori K."/>
        </authorList>
    </citation>
    <scope>NUCLEOTIDE SEQUENCE [LARGE SCALE GENOMIC DNA]</scope>
    <source>
        <strain evidence="1 2">KCTC 22789</strain>
    </source>
</reference>
<keyword evidence="2" id="KW-1185">Reference proteome</keyword>
<dbReference type="RefSeq" id="WP_377697280.1">
    <property type="nucleotide sequence ID" value="NZ_JBHLWE010000008.1"/>
</dbReference>
<gene>
    <name evidence="1" type="ORF">ACFFII_02340</name>
</gene>
<evidence type="ECO:0000313" key="1">
    <source>
        <dbReference type="EMBL" id="MFC0339602.1"/>
    </source>
</evidence>
<protein>
    <submittedName>
        <fullName evidence="1">Twin-arginine translocation pathway signal</fullName>
    </submittedName>
</protein>
<evidence type="ECO:0000313" key="2">
    <source>
        <dbReference type="Proteomes" id="UP001589799"/>
    </source>
</evidence>
<dbReference type="InterPro" id="IPR006311">
    <property type="entry name" value="TAT_signal"/>
</dbReference>
<sequence length="173" mass="19001">MNRINRAGMTRRELLARSVAAGGSLLVGASWVTERGAAWALEVTALKPETMATLVQMARDIYPHDRIPDDRYAVAVKGYDTAEKAPMVEAGIAALDAAAQGQGHPGYLGALWEAERVAVLRSIEKGEFFRTIRAGLVTDLYNQKEIWPLFGYEGESFSHGGYIDRGFNDIAWL</sequence>
<dbReference type="Proteomes" id="UP001589799">
    <property type="component" value="Unassembled WGS sequence"/>
</dbReference>
<organism evidence="1 2">
    <name type="scientific">Paracoccus niistensis</name>
    <dbReference type="NCBI Taxonomy" id="632935"/>
    <lineage>
        <taxon>Bacteria</taxon>
        <taxon>Pseudomonadati</taxon>
        <taxon>Pseudomonadota</taxon>
        <taxon>Alphaproteobacteria</taxon>
        <taxon>Rhodobacterales</taxon>
        <taxon>Paracoccaceae</taxon>
        <taxon>Paracoccus</taxon>
    </lineage>
</organism>
<dbReference type="PROSITE" id="PS51318">
    <property type="entry name" value="TAT"/>
    <property type="match status" value="1"/>
</dbReference>